<protein>
    <submittedName>
        <fullName evidence="1">Uncharacterized protein</fullName>
    </submittedName>
</protein>
<sequence>MVIVQLPVLIVFVSDLMTI</sequence>
<evidence type="ECO:0000313" key="1">
    <source>
        <dbReference type="EMBL" id="MBX67276.1"/>
    </source>
</evidence>
<name>A0A2P2QJV3_RHIMU</name>
<organism evidence="1">
    <name type="scientific">Rhizophora mucronata</name>
    <name type="common">Asiatic mangrove</name>
    <dbReference type="NCBI Taxonomy" id="61149"/>
    <lineage>
        <taxon>Eukaryota</taxon>
        <taxon>Viridiplantae</taxon>
        <taxon>Streptophyta</taxon>
        <taxon>Embryophyta</taxon>
        <taxon>Tracheophyta</taxon>
        <taxon>Spermatophyta</taxon>
        <taxon>Magnoliopsida</taxon>
        <taxon>eudicotyledons</taxon>
        <taxon>Gunneridae</taxon>
        <taxon>Pentapetalae</taxon>
        <taxon>rosids</taxon>
        <taxon>fabids</taxon>
        <taxon>Malpighiales</taxon>
        <taxon>Rhizophoraceae</taxon>
        <taxon>Rhizophora</taxon>
    </lineage>
</organism>
<proteinExistence type="predicted"/>
<accession>A0A2P2QJV3</accession>
<dbReference type="AlphaFoldDB" id="A0A2P2QJV3"/>
<reference evidence="1" key="1">
    <citation type="submission" date="2018-02" db="EMBL/GenBank/DDBJ databases">
        <title>Rhizophora mucronata_Transcriptome.</title>
        <authorList>
            <person name="Meera S.P."/>
            <person name="Sreeshan A."/>
            <person name="Augustine A."/>
        </authorList>
    </citation>
    <scope>NUCLEOTIDE SEQUENCE</scope>
    <source>
        <tissue evidence="1">Leaf</tissue>
    </source>
</reference>
<dbReference type="EMBL" id="GGEC01086792">
    <property type="protein sequence ID" value="MBX67276.1"/>
    <property type="molecule type" value="Transcribed_RNA"/>
</dbReference>